<dbReference type="Pfam" id="PF01874">
    <property type="entry name" value="CitG"/>
    <property type="match status" value="1"/>
</dbReference>
<reference evidence="2" key="1">
    <citation type="submission" date="2015-02" db="EMBL/GenBank/DDBJ databases">
        <authorList>
            <person name="Chooi Y.-H."/>
        </authorList>
    </citation>
    <scope>NUCLEOTIDE SEQUENCE [LARGE SCALE GENOMIC DNA]</scope>
    <source>
        <strain evidence="2">strain Y</strain>
    </source>
</reference>
<proteinExistence type="predicted"/>
<dbReference type="RefSeq" id="WP_046476443.1">
    <property type="nucleotide sequence ID" value="NZ_LN829118.1"/>
</dbReference>
<dbReference type="AlphaFoldDB" id="A0A0D6JBQ8"/>
<gene>
    <name evidence="1" type="ORF">YBN1229_v1_0586</name>
</gene>
<keyword evidence="2" id="KW-1185">Reference proteome</keyword>
<dbReference type="KEGG" id="fil:BN1229_v1_0584"/>
<dbReference type="GO" id="GO:0005524">
    <property type="term" value="F:ATP binding"/>
    <property type="evidence" value="ECO:0007669"/>
    <property type="project" value="InterPro"/>
</dbReference>
<evidence type="ECO:0000313" key="1">
    <source>
        <dbReference type="EMBL" id="CPR15966.1"/>
    </source>
</evidence>
<dbReference type="OrthoDB" id="8525901at2"/>
<dbReference type="KEGG" id="fiy:BN1229_v1_0586"/>
<protein>
    <submittedName>
        <fullName evidence="1">Triphosphoribosyl-dephospho-CoA protein</fullName>
    </submittedName>
</protein>
<name>A0A0D6JBQ8_9HYPH</name>
<accession>A0A0D6JBQ8</accession>
<organism evidence="1 2">
    <name type="scientific">Candidatus Filomicrobium marinum</name>
    <dbReference type="NCBI Taxonomy" id="1608628"/>
    <lineage>
        <taxon>Bacteria</taxon>
        <taxon>Pseudomonadati</taxon>
        <taxon>Pseudomonadota</taxon>
        <taxon>Alphaproteobacteria</taxon>
        <taxon>Hyphomicrobiales</taxon>
        <taxon>Hyphomicrobiaceae</taxon>
        <taxon>Filomicrobium</taxon>
    </lineage>
</organism>
<dbReference type="EMBL" id="LN829119">
    <property type="protein sequence ID" value="CPR15966.1"/>
    <property type="molecule type" value="Genomic_DNA"/>
</dbReference>
<dbReference type="Gene3D" id="1.10.4200.10">
    <property type="entry name" value="Triphosphoribosyl-dephospho-CoA protein"/>
    <property type="match status" value="1"/>
</dbReference>
<evidence type="ECO:0000313" key="2">
    <source>
        <dbReference type="Proteomes" id="UP000033187"/>
    </source>
</evidence>
<dbReference type="GO" id="GO:0046917">
    <property type="term" value="F:triphosphoribosyl-dephospho-CoA synthase activity"/>
    <property type="evidence" value="ECO:0007669"/>
    <property type="project" value="InterPro"/>
</dbReference>
<dbReference type="PANTHER" id="PTHR42280:SF1">
    <property type="entry name" value="CITG FAMILY PROTEIN"/>
    <property type="match status" value="1"/>
</dbReference>
<dbReference type="Proteomes" id="UP000033187">
    <property type="component" value="Chromosome 1"/>
</dbReference>
<dbReference type="InterPro" id="IPR002736">
    <property type="entry name" value="CitG"/>
</dbReference>
<sequence>MTRLLAAHDVAQAFVAACRLELSALKPGNVHVHASGHGMQPSDFERAAEAAAPHITTPGLPVGTRIRRAVEASFSTVGCNTNLGIVLLCAPLAYTTSEPVDGEALRDRLANVLADLSQNDAAETFKAIARANPGGLGHSEQADVTAPAEITLLQAMKIAADRDRIARAYVTAYADIFEIGLPLYETALRFAETPELAVTTLHMHYLSRFPDTHIARKFGPETALHVQNAARALAPSWQPVARTMSLPDLLNFDAQLKAEGINPGTTADFVVATIFTEKLLALLASPSR</sequence>
<dbReference type="PANTHER" id="PTHR42280">
    <property type="entry name" value="CITG FAMILY PROTEIN"/>
    <property type="match status" value="1"/>
</dbReference>